<feature type="compositionally biased region" description="Basic and acidic residues" evidence="1">
    <location>
        <begin position="259"/>
        <end position="275"/>
    </location>
</feature>
<feature type="compositionally biased region" description="Basic residues" evidence="1">
    <location>
        <begin position="483"/>
        <end position="495"/>
    </location>
</feature>
<feature type="compositionally biased region" description="Acidic residues" evidence="1">
    <location>
        <begin position="525"/>
        <end position="539"/>
    </location>
</feature>
<feature type="compositionally biased region" description="Low complexity" evidence="1">
    <location>
        <begin position="496"/>
        <end position="510"/>
    </location>
</feature>
<gene>
    <name evidence="2" type="ORF">K461DRAFT_314256</name>
</gene>
<organism evidence="2 3">
    <name type="scientific">Myriangium duriaei CBS 260.36</name>
    <dbReference type="NCBI Taxonomy" id="1168546"/>
    <lineage>
        <taxon>Eukaryota</taxon>
        <taxon>Fungi</taxon>
        <taxon>Dikarya</taxon>
        <taxon>Ascomycota</taxon>
        <taxon>Pezizomycotina</taxon>
        <taxon>Dothideomycetes</taxon>
        <taxon>Dothideomycetidae</taxon>
        <taxon>Myriangiales</taxon>
        <taxon>Myriangiaceae</taxon>
        <taxon>Myriangium</taxon>
    </lineage>
</organism>
<dbReference type="AlphaFoldDB" id="A0A9P4J2W8"/>
<feature type="compositionally biased region" description="Pro residues" evidence="1">
    <location>
        <begin position="380"/>
        <end position="389"/>
    </location>
</feature>
<feature type="compositionally biased region" description="Polar residues" evidence="1">
    <location>
        <begin position="359"/>
        <end position="373"/>
    </location>
</feature>
<protein>
    <submittedName>
        <fullName evidence="2">Uncharacterized protein</fullName>
    </submittedName>
</protein>
<feature type="compositionally biased region" description="Low complexity" evidence="1">
    <location>
        <begin position="570"/>
        <end position="586"/>
    </location>
</feature>
<sequence length="586" mass="63373">MATPEKWPRRSSVTRSPDTVSPLWPDRPIRPMPKNRLRSTLSPEQADSIVYPPHPPQTSPLFSFPYGLSEAQDGRTGARMNGHRHGSPTHCDCGGYHPDNSDEDEAGYDHPSYRWSSPGPDGAAVSSVQQKLLASRTAGKAPPPPASTASSADGYESFENTSNKKKRKIPLSSGSSAHQSSLSTELANMGISSPPPPESHVNGSVSGSQAGQYPTATGAGSSGAGRGRFSRHGSKIERRAGSASTLLNGYSSSLSAKSRGGDFRGDGTKSQHEGDQGIISAAIADAAGQRPVTPPDGKENVSLLSQQPDKSTTPKSQFTFTCETDTSSKIVWPLQGTGPYNTPPKKNYYPIRQRPADPPNTNHATQTTPSLRGSSDPRMAAPPSPPPVQNAPAQQNGQAPPPKPRRRRPSKEFALAARQRRLAQEFNNYQNKPHKDSMWICEFCEYEDIYGYPPRALIRQYEIKDRAERQKAEERRRLLEKAKMKKNKGKNKGKGTKNANAQPPANAGQPYDQGLDNVNMPPDVQGDEYYDDEYDDGYDPVDPNDPAYAQGYHYPPHPGDLAPPGVPGHVPQAQAPAAVQAQAPPT</sequence>
<feature type="region of interest" description="Disordered" evidence="1">
    <location>
        <begin position="1"/>
        <end position="414"/>
    </location>
</feature>
<feature type="compositionally biased region" description="Polar residues" evidence="1">
    <location>
        <begin position="302"/>
        <end position="329"/>
    </location>
</feature>
<comment type="caution">
    <text evidence="2">The sequence shown here is derived from an EMBL/GenBank/DDBJ whole genome shotgun (WGS) entry which is preliminary data.</text>
</comment>
<keyword evidence="3" id="KW-1185">Reference proteome</keyword>
<proteinExistence type="predicted"/>
<feature type="region of interest" description="Disordered" evidence="1">
    <location>
        <begin position="467"/>
        <end position="586"/>
    </location>
</feature>
<feature type="compositionally biased region" description="Polar residues" evidence="1">
    <location>
        <begin position="242"/>
        <end position="256"/>
    </location>
</feature>
<dbReference type="Proteomes" id="UP000799439">
    <property type="component" value="Unassembled WGS sequence"/>
</dbReference>
<feature type="compositionally biased region" description="Low complexity" evidence="1">
    <location>
        <begin position="276"/>
        <end position="289"/>
    </location>
</feature>
<dbReference type="EMBL" id="ML996088">
    <property type="protein sequence ID" value="KAF2151413.1"/>
    <property type="molecule type" value="Genomic_DNA"/>
</dbReference>
<reference evidence="2" key="1">
    <citation type="journal article" date="2020" name="Stud. Mycol.">
        <title>101 Dothideomycetes genomes: a test case for predicting lifestyles and emergence of pathogens.</title>
        <authorList>
            <person name="Haridas S."/>
            <person name="Albert R."/>
            <person name="Binder M."/>
            <person name="Bloem J."/>
            <person name="Labutti K."/>
            <person name="Salamov A."/>
            <person name="Andreopoulos B."/>
            <person name="Baker S."/>
            <person name="Barry K."/>
            <person name="Bills G."/>
            <person name="Bluhm B."/>
            <person name="Cannon C."/>
            <person name="Castanera R."/>
            <person name="Culley D."/>
            <person name="Daum C."/>
            <person name="Ezra D."/>
            <person name="Gonzalez J."/>
            <person name="Henrissat B."/>
            <person name="Kuo A."/>
            <person name="Liang C."/>
            <person name="Lipzen A."/>
            <person name="Lutzoni F."/>
            <person name="Magnuson J."/>
            <person name="Mondo S."/>
            <person name="Nolan M."/>
            <person name="Ohm R."/>
            <person name="Pangilinan J."/>
            <person name="Park H.-J."/>
            <person name="Ramirez L."/>
            <person name="Alfaro M."/>
            <person name="Sun H."/>
            <person name="Tritt A."/>
            <person name="Yoshinaga Y."/>
            <person name="Zwiers L.-H."/>
            <person name="Turgeon B."/>
            <person name="Goodwin S."/>
            <person name="Spatafora J."/>
            <person name="Crous P."/>
            <person name="Grigoriev I."/>
        </authorList>
    </citation>
    <scope>NUCLEOTIDE SEQUENCE</scope>
    <source>
        <strain evidence="2">CBS 260.36</strain>
    </source>
</reference>
<feature type="compositionally biased region" description="Low complexity" evidence="1">
    <location>
        <begin position="172"/>
        <end position="183"/>
    </location>
</feature>
<evidence type="ECO:0000313" key="2">
    <source>
        <dbReference type="EMBL" id="KAF2151413.1"/>
    </source>
</evidence>
<feature type="compositionally biased region" description="Low complexity" evidence="1">
    <location>
        <begin position="339"/>
        <end position="350"/>
    </location>
</feature>
<feature type="compositionally biased region" description="Basic and acidic residues" evidence="1">
    <location>
        <begin position="467"/>
        <end position="482"/>
    </location>
</feature>
<name>A0A9P4J2W8_9PEZI</name>
<feature type="compositionally biased region" description="Polar residues" evidence="1">
    <location>
        <begin position="201"/>
        <end position="215"/>
    </location>
</feature>
<dbReference type="OrthoDB" id="4174342at2759"/>
<evidence type="ECO:0000256" key="1">
    <source>
        <dbReference type="SAM" id="MobiDB-lite"/>
    </source>
</evidence>
<accession>A0A9P4J2W8</accession>
<evidence type="ECO:0000313" key="3">
    <source>
        <dbReference type="Proteomes" id="UP000799439"/>
    </source>
</evidence>